<evidence type="ECO:0000313" key="2">
    <source>
        <dbReference type="Proteomes" id="UP000054282"/>
    </source>
</evidence>
<name>A0A0L7MAB6_PLAF4</name>
<dbReference type="KEGG" id="pfd:PFDG_05337"/>
<dbReference type="EMBL" id="GG703277">
    <property type="protein sequence ID" value="KOB89784.1"/>
    <property type="molecule type" value="Genomic_DNA"/>
</dbReference>
<gene>
    <name evidence="1" type="ORF">PFDG_05337</name>
</gene>
<reference evidence="2" key="1">
    <citation type="submission" date="2006-09" db="EMBL/GenBank/DDBJ databases">
        <title>Annotation of Plasmodium falciparum Dd2.</title>
        <authorList>
            <consortium name="The Broad Institute Genome Sequencing Platform"/>
            <person name="Volkman S.K."/>
            <person name="Neafsey D.E."/>
            <person name="Dash A.P."/>
            <person name="Chitnis C.E."/>
            <person name="Hartl D.L."/>
            <person name="Young S.K."/>
            <person name="Zeng Q."/>
            <person name="Koehrsen M."/>
            <person name="Alvarado L."/>
            <person name="Berlin A."/>
            <person name="Borenstein D."/>
            <person name="Chapman S.B."/>
            <person name="Chen Z."/>
            <person name="Engels R."/>
            <person name="Freedman E."/>
            <person name="Gellesch M."/>
            <person name="Goldberg J."/>
            <person name="Griggs A."/>
            <person name="Gujja S."/>
            <person name="Heilman E.R."/>
            <person name="Heiman D.I."/>
            <person name="Howarth C."/>
            <person name="Jen D."/>
            <person name="Larson L."/>
            <person name="Mehta T."/>
            <person name="Neiman D."/>
            <person name="Park D."/>
            <person name="Pearson M."/>
            <person name="Roberts A."/>
            <person name="Saif S."/>
            <person name="Shea T."/>
            <person name="Shenoy N."/>
            <person name="Sisk P."/>
            <person name="Stolte C."/>
            <person name="Sykes S."/>
            <person name="Walk T."/>
            <person name="White J."/>
            <person name="Yandava C."/>
            <person name="Haas B."/>
            <person name="Henn M.R."/>
            <person name="Nusbaum C."/>
            <person name="Birren B."/>
        </authorList>
    </citation>
    <scope>NUCLEOTIDE SEQUENCE [LARGE SCALE GENOMIC DNA]</scope>
</reference>
<evidence type="ECO:0000313" key="1">
    <source>
        <dbReference type="EMBL" id="KOB89784.1"/>
    </source>
</evidence>
<protein>
    <submittedName>
        <fullName evidence="1">Uncharacterized protein</fullName>
    </submittedName>
</protein>
<sequence length="70" mass="8167">MGGPRPAGGRRRFSTIYRLLVRWLSYNSQINIYIYEITEALICSDNMSTPEKNTTFQYSGLYMVRPNQIN</sequence>
<organism evidence="1 2">
    <name type="scientific">Plasmodium falciparum (isolate Dd2)</name>
    <dbReference type="NCBI Taxonomy" id="57267"/>
    <lineage>
        <taxon>Eukaryota</taxon>
        <taxon>Sar</taxon>
        <taxon>Alveolata</taxon>
        <taxon>Apicomplexa</taxon>
        <taxon>Aconoidasida</taxon>
        <taxon>Haemosporida</taxon>
        <taxon>Plasmodiidae</taxon>
        <taxon>Plasmodium</taxon>
        <taxon>Plasmodium (Laverania)</taxon>
    </lineage>
</organism>
<dbReference type="Proteomes" id="UP000054282">
    <property type="component" value="Unassembled WGS sequence"/>
</dbReference>
<reference evidence="2" key="2">
    <citation type="submission" date="2006-09" db="EMBL/GenBank/DDBJ databases">
        <title>The genome sequence of Plasmodium falciparum Dd2.</title>
        <authorList>
            <consortium name="The Broad Institute Genome Sequencing Platform"/>
            <person name="Birren B."/>
            <person name="Lander E."/>
            <person name="Galagan J."/>
            <person name="Nusbaum C."/>
            <person name="Devon K."/>
            <person name="Henn M."/>
            <person name="Jaffe D."/>
            <person name="Butler J."/>
            <person name="Alvarez P."/>
            <person name="Gnerre S."/>
            <person name="Grabherr M."/>
            <person name="Kleber M."/>
            <person name="Mauceli E."/>
            <person name="Brockman W."/>
            <person name="MacCallum I.A."/>
            <person name="Rounsley S."/>
            <person name="Young S."/>
            <person name="LaButti K."/>
            <person name="Pushparaj V."/>
            <person name="DeCaprio D."/>
            <person name="Crawford M."/>
            <person name="Koehrsen M."/>
            <person name="Engels R."/>
            <person name="Montgomery P."/>
            <person name="Pearson M."/>
            <person name="Howarth C."/>
            <person name="Larson L."/>
            <person name="Luoma S."/>
            <person name="White J."/>
            <person name="Kodira C."/>
            <person name="Zeng Q."/>
            <person name="O'Leary S."/>
            <person name="Yandava C."/>
            <person name="Alvarado L."/>
            <person name="Wirth D."/>
            <person name="Volkman S."/>
            <person name="Hartl D."/>
        </authorList>
    </citation>
    <scope>NUCLEOTIDE SEQUENCE [LARGE SCALE GENOMIC DNA]</scope>
</reference>
<accession>A0A0L7MAB6</accession>
<proteinExistence type="predicted"/>
<dbReference type="AlphaFoldDB" id="A0A0L7MAB6"/>